<dbReference type="EMBL" id="JBHSGN010000025">
    <property type="protein sequence ID" value="MFC4672764.1"/>
    <property type="molecule type" value="Genomic_DNA"/>
</dbReference>
<dbReference type="Proteomes" id="UP001596023">
    <property type="component" value="Unassembled WGS sequence"/>
</dbReference>
<reference evidence="3" key="1">
    <citation type="journal article" date="2019" name="Int. J. Syst. Evol. Microbiol.">
        <title>The Global Catalogue of Microorganisms (GCM) 10K type strain sequencing project: providing services to taxonomists for standard genome sequencing and annotation.</title>
        <authorList>
            <consortium name="The Broad Institute Genomics Platform"/>
            <consortium name="The Broad Institute Genome Sequencing Center for Infectious Disease"/>
            <person name="Wu L."/>
            <person name="Ma J."/>
        </authorList>
    </citation>
    <scope>NUCLEOTIDE SEQUENCE [LARGE SCALE GENOMIC DNA]</scope>
    <source>
        <strain evidence="3">CCUG 66188</strain>
    </source>
</reference>
<proteinExistence type="predicted"/>
<name>A0ABV9KSD6_9BACT</name>
<dbReference type="RefSeq" id="WP_379993969.1">
    <property type="nucleotide sequence ID" value="NZ_JBHSGN010000025.1"/>
</dbReference>
<feature type="chain" id="PRO_5046713503" description="DUF4837 family protein" evidence="1">
    <location>
        <begin position="25"/>
        <end position="233"/>
    </location>
</feature>
<evidence type="ECO:0000313" key="2">
    <source>
        <dbReference type="EMBL" id="MFC4672764.1"/>
    </source>
</evidence>
<comment type="caution">
    <text evidence="2">The sequence shown here is derived from an EMBL/GenBank/DDBJ whole genome shotgun (WGS) entry which is preliminary data.</text>
</comment>
<evidence type="ECO:0008006" key="4">
    <source>
        <dbReference type="Google" id="ProtNLM"/>
    </source>
</evidence>
<sequence>MKIMKSNRLFSLFLASTLSLCAFSQLPPLRHERRDVLEYTIPKGYKKYITSECFKGYPHLKSALHCTMTGLFSNDDEIIVIYYTPMFPTVEDSIRMTRFMQQMAPAVERMPVEKWKNTRYPDRNSIHRNTIRNNLGYTLRKSDIQKEDIEKHVTFFPPAYAKEVYNADSVATYYFWPSFEDKPYRGKYIGAQAIMAQKRDKGYFVVYCFYTEKAKENLDRYLKQLEGVVRFKE</sequence>
<evidence type="ECO:0000313" key="3">
    <source>
        <dbReference type="Proteomes" id="UP001596023"/>
    </source>
</evidence>
<keyword evidence="1" id="KW-0732">Signal</keyword>
<feature type="signal peptide" evidence="1">
    <location>
        <begin position="1"/>
        <end position="24"/>
    </location>
</feature>
<organism evidence="2 3">
    <name type="scientific">Dysgonomonas termitidis</name>
    <dbReference type="NCBI Taxonomy" id="1516126"/>
    <lineage>
        <taxon>Bacteria</taxon>
        <taxon>Pseudomonadati</taxon>
        <taxon>Bacteroidota</taxon>
        <taxon>Bacteroidia</taxon>
        <taxon>Bacteroidales</taxon>
        <taxon>Dysgonomonadaceae</taxon>
        <taxon>Dysgonomonas</taxon>
    </lineage>
</organism>
<keyword evidence="3" id="KW-1185">Reference proteome</keyword>
<protein>
    <recommendedName>
        <fullName evidence="4">DUF4837 family protein</fullName>
    </recommendedName>
</protein>
<evidence type="ECO:0000256" key="1">
    <source>
        <dbReference type="SAM" id="SignalP"/>
    </source>
</evidence>
<gene>
    <name evidence="2" type="ORF">ACFO6W_03550</name>
</gene>
<accession>A0ABV9KSD6</accession>